<dbReference type="RefSeq" id="WP_012955736.1">
    <property type="nucleotide sequence ID" value="NC_013790.1"/>
</dbReference>
<dbReference type="STRING" id="634498.mru_0934"/>
<proteinExistence type="predicted"/>
<dbReference type="GeneID" id="8770586"/>
<dbReference type="HOGENOM" id="CLU_060275_0_0_2"/>
<keyword evidence="3" id="KW-1185">Reference proteome</keyword>
<keyword evidence="2" id="KW-0489">Methyltransferase</keyword>
<dbReference type="GO" id="GO:0008168">
    <property type="term" value="F:methyltransferase activity"/>
    <property type="evidence" value="ECO:0007669"/>
    <property type="project" value="UniProtKB-KW"/>
</dbReference>
<evidence type="ECO:0000313" key="3">
    <source>
        <dbReference type="Proteomes" id="UP000008680"/>
    </source>
</evidence>
<reference evidence="2 3" key="1">
    <citation type="journal article" date="2010" name="PLoS ONE">
        <title>The genome sequence of the rumen methanogen Methanobrevibacter ruminantium reveals new possibilities for controlling ruminant methane emissions.</title>
        <authorList>
            <person name="Leahy S.C."/>
            <person name="Kelly W.J."/>
            <person name="Altermann E."/>
            <person name="Ronimus R.S."/>
            <person name="Yeoman C.J."/>
            <person name="Pacheco D.M."/>
            <person name="Li D."/>
            <person name="Kong Z."/>
            <person name="McTavish S."/>
            <person name="Sang C."/>
            <person name="Lambie S.C."/>
            <person name="Janssen P.H."/>
            <person name="Dey D."/>
            <person name="Attwood G.T."/>
        </authorList>
    </citation>
    <scope>NUCLEOTIDE SEQUENCE [LARGE SCALE GENOMIC DNA]</scope>
    <source>
        <strain evidence="3">ATCC 35063 / DSM 1093 / JCM 13430 / OCM 146 / M1</strain>
    </source>
</reference>
<evidence type="ECO:0000259" key="1">
    <source>
        <dbReference type="Pfam" id="PF13847"/>
    </source>
</evidence>
<dbReference type="EMBL" id="CP001719">
    <property type="protein sequence ID" value="ADC46785.1"/>
    <property type="molecule type" value="Genomic_DNA"/>
</dbReference>
<dbReference type="SUPFAM" id="SSF53335">
    <property type="entry name" value="S-adenosyl-L-methionine-dependent methyltransferases"/>
    <property type="match status" value="1"/>
</dbReference>
<feature type="domain" description="Methyltransferase" evidence="1">
    <location>
        <begin position="60"/>
        <end position="161"/>
    </location>
</feature>
<organism evidence="2 3">
    <name type="scientific">Methanobrevibacter ruminantium (strain ATCC 35063 / DSM 1093 / JCM 13430 / OCM 146 / M1)</name>
    <name type="common">Methanobacterium ruminantium</name>
    <dbReference type="NCBI Taxonomy" id="634498"/>
    <lineage>
        <taxon>Archaea</taxon>
        <taxon>Methanobacteriati</taxon>
        <taxon>Methanobacteriota</taxon>
        <taxon>Methanomada group</taxon>
        <taxon>Methanobacteria</taxon>
        <taxon>Methanobacteriales</taxon>
        <taxon>Methanobacteriaceae</taxon>
        <taxon>Methanobrevibacter</taxon>
    </lineage>
</organism>
<dbReference type="PATRIC" id="fig|634498.28.peg.936"/>
<name>D3E2M4_METRM</name>
<dbReference type="PANTHER" id="PTHR43861">
    <property type="entry name" value="TRANS-ACONITATE 2-METHYLTRANSFERASE-RELATED"/>
    <property type="match status" value="1"/>
</dbReference>
<dbReference type="Pfam" id="PF13847">
    <property type="entry name" value="Methyltransf_31"/>
    <property type="match status" value="1"/>
</dbReference>
<gene>
    <name evidence="2" type="ordered locus">mru_0934</name>
</gene>
<dbReference type="GO" id="GO:0032259">
    <property type="term" value="P:methylation"/>
    <property type="evidence" value="ECO:0007669"/>
    <property type="project" value="UniProtKB-KW"/>
</dbReference>
<dbReference type="InterPro" id="IPR029063">
    <property type="entry name" value="SAM-dependent_MTases_sf"/>
</dbReference>
<dbReference type="OrthoDB" id="57427at2157"/>
<dbReference type="InterPro" id="IPR025714">
    <property type="entry name" value="Methyltranfer_dom"/>
</dbReference>
<sequence>MTKKIIIEDENEIDWDQLWTAKMDKKGDRGKDWSKAAEKYSERASKDNYTEQLISKMIISKEDTVLDVGCGEGSVTIPLSKEVKSITAIDATDKMLEILDEKIKSEGIENIKTIKEDINDVNLEKYGKFDIVLASRVVNGIKSPKKVFSNFNEMANKYVFITLFGPNNWKLEKDFHEYLSKEYNGAPSYTILLNLLAEMGIYANIINLDVGPVRTYKTIEEAIDNGKWNLAKFSEEEQEKLPKFLNEVLIRDNETGLLSNSEDKPDWVLLWWKK</sequence>
<dbReference type="AlphaFoldDB" id="D3E2M4"/>
<dbReference type="KEGG" id="mru:mru_0934"/>
<keyword evidence="2" id="KW-0808">Transferase</keyword>
<dbReference type="CDD" id="cd02440">
    <property type="entry name" value="AdoMet_MTases"/>
    <property type="match status" value="1"/>
</dbReference>
<accession>D3E2M4</accession>
<protein>
    <submittedName>
        <fullName evidence="2">SAM-dependent methyltransferase</fullName>
    </submittedName>
</protein>
<evidence type="ECO:0000313" key="2">
    <source>
        <dbReference type="EMBL" id="ADC46785.1"/>
    </source>
</evidence>
<dbReference type="eggNOG" id="arCOG01632">
    <property type="taxonomic scope" value="Archaea"/>
</dbReference>
<dbReference type="Proteomes" id="UP000008680">
    <property type="component" value="Chromosome"/>
</dbReference>
<dbReference type="Gene3D" id="3.40.50.150">
    <property type="entry name" value="Vaccinia Virus protein VP39"/>
    <property type="match status" value="1"/>
</dbReference>